<feature type="domain" description="GST N-terminal" evidence="5">
    <location>
        <begin position="29"/>
        <end position="106"/>
    </location>
</feature>
<dbReference type="InterPro" id="IPR036249">
    <property type="entry name" value="Thioredoxin-like_sf"/>
</dbReference>
<dbReference type="EC" id="2.5.1.18" evidence="1"/>
<accession>A0ABM1YCA5</accession>
<evidence type="ECO:0000256" key="2">
    <source>
        <dbReference type="ARBA" id="ARBA00022679"/>
    </source>
</evidence>
<dbReference type="CDD" id="cd03192">
    <property type="entry name" value="GST_C_Sigma_like"/>
    <property type="match status" value="2"/>
</dbReference>
<dbReference type="EnsemblMetazoa" id="AALFPA23_007836.R10476">
    <property type="protein sequence ID" value="AALFPA23_007836.P10476"/>
    <property type="gene ID" value="AALFPA23_007836"/>
</dbReference>
<keyword evidence="2" id="KW-0808">Transferase</keyword>
<dbReference type="Proteomes" id="UP000069940">
    <property type="component" value="Unassembled WGS sequence"/>
</dbReference>
<dbReference type="PROSITE" id="PS50405">
    <property type="entry name" value="GST_CTER"/>
    <property type="match status" value="2"/>
</dbReference>
<dbReference type="InterPro" id="IPR036282">
    <property type="entry name" value="Glutathione-S-Trfase_C_sf"/>
</dbReference>
<evidence type="ECO:0000256" key="4">
    <source>
        <dbReference type="ARBA" id="ARBA00047960"/>
    </source>
</evidence>
<keyword evidence="8" id="KW-1185">Reference proteome</keyword>
<comment type="similarity">
    <text evidence="3">Belongs to the GST superfamily. Sigma family.</text>
</comment>
<evidence type="ECO:0000259" key="5">
    <source>
        <dbReference type="PROSITE" id="PS50404"/>
    </source>
</evidence>
<dbReference type="InterPro" id="IPR040079">
    <property type="entry name" value="Glutathione_S-Trfase"/>
</dbReference>
<organism evidence="7 8">
    <name type="scientific">Aedes albopictus</name>
    <name type="common">Asian tiger mosquito</name>
    <name type="synonym">Stegomyia albopicta</name>
    <dbReference type="NCBI Taxonomy" id="7160"/>
    <lineage>
        <taxon>Eukaryota</taxon>
        <taxon>Metazoa</taxon>
        <taxon>Ecdysozoa</taxon>
        <taxon>Arthropoda</taxon>
        <taxon>Hexapoda</taxon>
        <taxon>Insecta</taxon>
        <taxon>Pterygota</taxon>
        <taxon>Neoptera</taxon>
        <taxon>Endopterygota</taxon>
        <taxon>Diptera</taxon>
        <taxon>Nematocera</taxon>
        <taxon>Culicoidea</taxon>
        <taxon>Culicidae</taxon>
        <taxon>Culicinae</taxon>
        <taxon>Aedini</taxon>
        <taxon>Aedes</taxon>
        <taxon>Stegomyia</taxon>
    </lineage>
</organism>
<evidence type="ECO:0000256" key="3">
    <source>
        <dbReference type="ARBA" id="ARBA00038317"/>
    </source>
</evidence>
<dbReference type="InterPro" id="IPR004046">
    <property type="entry name" value="GST_C"/>
</dbReference>
<comment type="catalytic activity">
    <reaction evidence="4">
        <text>RX + glutathione = an S-substituted glutathione + a halide anion + H(+)</text>
        <dbReference type="Rhea" id="RHEA:16437"/>
        <dbReference type="ChEBI" id="CHEBI:15378"/>
        <dbReference type="ChEBI" id="CHEBI:16042"/>
        <dbReference type="ChEBI" id="CHEBI:17792"/>
        <dbReference type="ChEBI" id="CHEBI:57925"/>
        <dbReference type="ChEBI" id="CHEBI:90779"/>
        <dbReference type="EC" id="2.5.1.18"/>
    </reaction>
</comment>
<dbReference type="SFLD" id="SFLDS00019">
    <property type="entry name" value="Glutathione_Transferase_(cytos"/>
    <property type="match status" value="1"/>
</dbReference>
<feature type="domain" description="GST C-terminal" evidence="6">
    <location>
        <begin position="264"/>
        <end position="386"/>
    </location>
</feature>
<feature type="domain" description="GST C-terminal" evidence="6">
    <location>
        <begin position="108"/>
        <end position="230"/>
    </location>
</feature>
<evidence type="ECO:0000256" key="1">
    <source>
        <dbReference type="ARBA" id="ARBA00012452"/>
    </source>
</evidence>
<dbReference type="CDD" id="cd03039">
    <property type="entry name" value="GST_N_Sigma_like"/>
    <property type="match status" value="1"/>
</dbReference>
<evidence type="ECO:0000259" key="6">
    <source>
        <dbReference type="PROSITE" id="PS50405"/>
    </source>
</evidence>
<dbReference type="Gene3D" id="3.40.30.10">
    <property type="entry name" value="Glutaredoxin"/>
    <property type="match status" value="2"/>
</dbReference>
<dbReference type="PANTHER" id="PTHR11571">
    <property type="entry name" value="GLUTATHIONE S-TRANSFERASE"/>
    <property type="match status" value="1"/>
</dbReference>
<dbReference type="SUPFAM" id="SSF47616">
    <property type="entry name" value="GST C-terminal domain-like"/>
    <property type="match status" value="2"/>
</dbReference>
<dbReference type="Gene3D" id="1.20.1050.10">
    <property type="match status" value="2"/>
</dbReference>
<dbReference type="Pfam" id="PF02798">
    <property type="entry name" value="GST_N"/>
    <property type="match status" value="1"/>
</dbReference>
<dbReference type="SFLD" id="SFLDG00363">
    <property type="entry name" value="AMPS_(cytGST):_Alpha-__Mu-__Pi"/>
    <property type="match status" value="1"/>
</dbReference>
<evidence type="ECO:0000313" key="8">
    <source>
        <dbReference type="Proteomes" id="UP000069940"/>
    </source>
</evidence>
<reference evidence="8" key="1">
    <citation type="journal article" date="2015" name="Proc. Natl. Acad. Sci. U.S.A.">
        <title>Genome sequence of the Asian Tiger mosquito, Aedes albopictus, reveals insights into its biology, genetics, and evolution.</title>
        <authorList>
            <person name="Chen X.G."/>
            <person name="Jiang X."/>
            <person name="Gu J."/>
            <person name="Xu M."/>
            <person name="Wu Y."/>
            <person name="Deng Y."/>
            <person name="Zhang C."/>
            <person name="Bonizzoni M."/>
            <person name="Dermauw W."/>
            <person name="Vontas J."/>
            <person name="Armbruster P."/>
            <person name="Huang X."/>
            <person name="Yang Y."/>
            <person name="Zhang H."/>
            <person name="He W."/>
            <person name="Peng H."/>
            <person name="Liu Y."/>
            <person name="Wu K."/>
            <person name="Chen J."/>
            <person name="Lirakis M."/>
            <person name="Topalis P."/>
            <person name="Van Leeuwen T."/>
            <person name="Hall A.B."/>
            <person name="Jiang X."/>
            <person name="Thorpe C."/>
            <person name="Mueller R.L."/>
            <person name="Sun C."/>
            <person name="Waterhouse R.M."/>
            <person name="Yan G."/>
            <person name="Tu Z.J."/>
            <person name="Fang X."/>
            <person name="James A.A."/>
        </authorList>
    </citation>
    <scope>NUCLEOTIDE SEQUENCE [LARGE SCALE GENOMIC DNA]</scope>
    <source>
        <strain evidence="8">Foshan</strain>
    </source>
</reference>
<dbReference type="InterPro" id="IPR010987">
    <property type="entry name" value="Glutathione-S-Trfase_C-like"/>
</dbReference>
<evidence type="ECO:0000313" key="7">
    <source>
        <dbReference type="EnsemblMetazoa" id="AALFPA23_007836.P10476"/>
    </source>
</evidence>
<feature type="domain" description="GST N-terminal" evidence="5">
    <location>
        <begin position="183"/>
        <end position="262"/>
    </location>
</feature>
<dbReference type="InterPro" id="IPR004045">
    <property type="entry name" value="Glutathione_S-Trfase_N"/>
</dbReference>
<dbReference type="SFLD" id="SFLDG01205">
    <property type="entry name" value="AMPS.1"/>
    <property type="match status" value="1"/>
</dbReference>
<reference evidence="7" key="2">
    <citation type="submission" date="2025-05" db="UniProtKB">
        <authorList>
            <consortium name="EnsemblMetazoa"/>
        </authorList>
    </citation>
    <scope>IDENTIFICATION</scope>
    <source>
        <strain evidence="7">Foshan</strain>
    </source>
</reference>
<dbReference type="GeneID" id="109401280"/>
<proteinExistence type="inferred from homology"/>
<protein>
    <recommendedName>
        <fullName evidence="1">glutathione transferase</fullName>
        <ecNumber evidence="1">2.5.1.18</ecNumber>
    </recommendedName>
</protein>
<sequence length="386" mass="44017">MKFYTFRIEPDIINTDLTCASNHHPSNMPDYKVYYFNVKALGEPLRFLLSYGNLPFDDIRITREEWPALKPTMPMGQMPVLSVDGKKVHQSVAMSRYLAKQVGLAGADDWENLMIDTVVDTINDFRLKIAVVSYEPDDDVKEKKLVTLNSEVIPFYLEKLDDIARDNNGHMANGKLTWADMYFVAILDYLNYMTKSDLVANHPNLQKVVDNVTSIDSIKNWIDKRPQTMPMGQMPVLEVDGKRVHQSLAMCRYVAKQIGLAGADPVEELQIDAIVDTINDFRLKIAIVAYEPDDMVKEKKMITLTNEVIPFYLTKLNVIAKENNGHLVLGKPTWADVYFAGILDYLNYLTKTDLLTNFPQLQEVVNKVVENENVKAYIAKRPVTEV</sequence>
<dbReference type="RefSeq" id="XP_062714006.1">
    <property type="nucleotide sequence ID" value="XM_062858022.1"/>
</dbReference>
<name>A0ABM1YCA5_AEDAL</name>
<dbReference type="PROSITE" id="PS50404">
    <property type="entry name" value="GST_NTER"/>
    <property type="match status" value="2"/>
</dbReference>
<dbReference type="PANTHER" id="PTHR11571:SF224">
    <property type="entry name" value="HEMATOPOIETIC PROSTAGLANDIN D SYNTHASE"/>
    <property type="match status" value="1"/>
</dbReference>
<dbReference type="SUPFAM" id="SSF52833">
    <property type="entry name" value="Thioredoxin-like"/>
    <property type="match status" value="2"/>
</dbReference>
<dbReference type="Pfam" id="PF14497">
    <property type="entry name" value="GST_C_3"/>
    <property type="match status" value="2"/>
</dbReference>
<dbReference type="InterPro" id="IPR050213">
    <property type="entry name" value="GST_superfamily"/>
</dbReference>